<keyword evidence="4" id="KW-1185">Reference proteome</keyword>
<organism evidence="3 4">
    <name type="scientific">Candidatus Nephthysia bennettiae</name>
    <dbReference type="NCBI Taxonomy" id="3127016"/>
    <lineage>
        <taxon>Bacteria</taxon>
        <taxon>Bacillati</taxon>
        <taxon>Candidatus Dormiibacterota</taxon>
        <taxon>Candidatus Dormibacteria</taxon>
        <taxon>Candidatus Dormibacterales</taxon>
        <taxon>Candidatus Dormibacteraceae</taxon>
        <taxon>Candidatus Nephthysia</taxon>
    </lineage>
</organism>
<dbReference type="RefSeq" id="WP_338199697.1">
    <property type="nucleotide sequence ID" value="NZ_JAEKNR010000061.1"/>
</dbReference>
<reference evidence="3" key="1">
    <citation type="submission" date="2020-10" db="EMBL/GenBank/DDBJ databases">
        <title>Ca. Dormibacterota MAGs.</title>
        <authorList>
            <person name="Montgomery K."/>
        </authorList>
    </citation>
    <scope>NUCLEOTIDE SEQUENCE [LARGE SCALE GENOMIC DNA]</scope>
    <source>
        <strain evidence="3">SC8812_S17_10</strain>
    </source>
</reference>
<dbReference type="EMBL" id="JAEKNR010000061">
    <property type="protein sequence ID" value="MBJ7597459.1"/>
    <property type="molecule type" value="Genomic_DNA"/>
</dbReference>
<name>A0A934K0A2_9BACT</name>
<comment type="caution">
    <text evidence="3">The sequence shown here is derived from an EMBL/GenBank/DDBJ whole genome shotgun (WGS) entry which is preliminary data.</text>
</comment>
<evidence type="ECO:0000313" key="3">
    <source>
        <dbReference type="EMBL" id="MBJ7597459.1"/>
    </source>
</evidence>
<accession>A0A934K0A2</accession>
<proteinExistence type="predicted"/>
<dbReference type="GO" id="GO:0000160">
    <property type="term" value="P:phosphorelay signal transduction system"/>
    <property type="evidence" value="ECO:0007669"/>
    <property type="project" value="InterPro"/>
</dbReference>
<dbReference type="CDD" id="cd00156">
    <property type="entry name" value="REC"/>
    <property type="match status" value="1"/>
</dbReference>
<sequence length="211" mass="23284">MRAPAEVLVLEDDPRQLRALQRLVEAAHLEPLATGSPRQALARLEGHRPILAIIDLDMSMAPAAERRVSVHDLLRRLHQRHVNCIPLVYSAAVETIDDQAAVYLSHPHALFQSKRHGEGHLLERVNGLLSGRVGDLAVQEGVVVHLPSGETFAHRVGVALVTARRANRALLLSDSDARAARRFQDWLESHASSVLVRPLGGRHYQLAEKQG</sequence>
<keyword evidence="1" id="KW-0597">Phosphoprotein</keyword>
<evidence type="ECO:0000256" key="1">
    <source>
        <dbReference type="PROSITE-ProRule" id="PRU00169"/>
    </source>
</evidence>
<evidence type="ECO:0000313" key="4">
    <source>
        <dbReference type="Proteomes" id="UP000612893"/>
    </source>
</evidence>
<protein>
    <recommendedName>
        <fullName evidence="2">Response regulatory domain-containing protein</fullName>
    </recommendedName>
</protein>
<dbReference type="Gene3D" id="3.40.50.2300">
    <property type="match status" value="1"/>
</dbReference>
<dbReference type="AlphaFoldDB" id="A0A934K0A2"/>
<feature type="modified residue" description="4-aspartylphosphate" evidence="1">
    <location>
        <position position="55"/>
    </location>
</feature>
<dbReference type="SUPFAM" id="SSF52172">
    <property type="entry name" value="CheY-like"/>
    <property type="match status" value="1"/>
</dbReference>
<gene>
    <name evidence="3" type="ORF">JF922_05160</name>
</gene>
<dbReference type="PROSITE" id="PS50110">
    <property type="entry name" value="RESPONSE_REGULATORY"/>
    <property type="match status" value="1"/>
</dbReference>
<evidence type="ECO:0000259" key="2">
    <source>
        <dbReference type="PROSITE" id="PS50110"/>
    </source>
</evidence>
<dbReference type="InterPro" id="IPR011006">
    <property type="entry name" value="CheY-like_superfamily"/>
</dbReference>
<feature type="domain" description="Response regulatory" evidence="2">
    <location>
        <begin position="6"/>
        <end position="129"/>
    </location>
</feature>
<dbReference type="Proteomes" id="UP000612893">
    <property type="component" value="Unassembled WGS sequence"/>
</dbReference>
<dbReference type="InterPro" id="IPR001789">
    <property type="entry name" value="Sig_transdc_resp-reg_receiver"/>
</dbReference>